<evidence type="ECO:0000313" key="2">
    <source>
        <dbReference type="EMBL" id="PWY55436.1"/>
    </source>
</evidence>
<organism evidence="2 4">
    <name type="scientific">Legionella qingyii</name>
    <dbReference type="NCBI Taxonomy" id="2184757"/>
    <lineage>
        <taxon>Bacteria</taxon>
        <taxon>Pseudomonadati</taxon>
        <taxon>Pseudomonadota</taxon>
        <taxon>Gammaproteobacteria</taxon>
        <taxon>Legionellales</taxon>
        <taxon>Legionellaceae</taxon>
        <taxon>Legionella</taxon>
    </lineage>
</organism>
<keyword evidence="1" id="KW-0732">Signal</keyword>
<dbReference type="Proteomes" id="UP000247152">
    <property type="component" value="Unassembled WGS sequence"/>
</dbReference>
<reference evidence="3 5" key="2">
    <citation type="submission" date="2018-12" db="EMBL/GenBank/DDBJ databases">
        <title>Legionella sp,whole genome shotgun sequence.</title>
        <authorList>
            <person name="Wu H."/>
        </authorList>
    </citation>
    <scope>NUCLEOTIDE SEQUENCE [LARGE SCALE GENOMIC DNA]</scope>
    <source>
        <strain evidence="5">km489</strain>
        <strain evidence="3">Km489</strain>
    </source>
</reference>
<evidence type="ECO:0000313" key="5">
    <source>
        <dbReference type="Proteomes" id="UP000287374"/>
    </source>
</evidence>
<sequence length="100" mass="10568">MHKKNIWSIVLTLLISSCFIFTEAQAASVNVDHLSQCMAACKGNKGCVDNCVSKDTTRGLSKDILQCLAGCGLGVTSTASDATLKEQIKACCQGCLNAMH</sequence>
<evidence type="ECO:0000313" key="3">
    <source>
        <dbReference type="EMBL" id="RUR21360.1"/>
    </source>
</evidence>
<feature type="signal peptide" evidence="1">
    <location>
        <begin position="1"/>
        <end position="26"/>
    </location>
</feature>
<gene>
    <name evidence="2" type="ORF">DGG96_11700</name>
    <name evidence="3" type="ORF">ELY20_12735</name>
</gene>
<feature type="chain" id="PRO_5016451280" evidence="1">
    <location>
        <begin position="27"/>
        <end position="100"/>
    </location>
</feature>
<comment type="caution">
    <text evidence="2">The sequence shown here is derived from an EMBL/GenBank/DDBJ whole genome shotgun (WGS) entry which is preliminary data.</text>
</comment>
<reference evidence="2 4" key="1">
    <citation type="submission" date="2018-05" db="EMBL/GenBank/DDBJ databases">
        <title>Legionella qingyii sp.nov., whole genome shotgun sequence.</title>
        <authorList>
            <person name="Wu H."/>
            <person name="Zhu Q."/>
            <person name="Hu C."/>
        </authorList>
    </citation>
    <scope>NUCLEOTIDE SEQUENCE [LARGE SCALE GENOMIC DNA]</scope>
    <source>
        <strain evidence="2 4">HEB18</strain>
    </source>
</reference>
<dbReference type="EMBL" id="RZGX01000017">
    <property type="protein sequence ID" value="RUR21360.1"/>
    <property type="molecule type" value="Genomic_DNA"/>
</dbReference>
<dbReference type="RefSeq" id="WP_110142844.1">
    <property type="nucleotide sequence ID" value="NZ_QHJG01000018.1"/>
</dbReference>
<dbReference type="EMBL" id="QHJG01000018">
    <property type="protein sequence ID" value="PWY55436.1"/>
    <property type="molecule type" value="Genomic_DNA"/>
</dbReference>
<protein>
    <submittedName>
        <fullName evidence="2">Uncharacterized protein</fullName>
    </submittedName>
</protein>
<evidence type="ECO:0000256" key="1">
    <source>
        <dbReference type="SAM" id="SignalP"/>
    </source>
</evidence>
<accession>A0A317U3U1</accession>
<name>A0A317U3U1_9GAMM</name>
<evidence type="ECO:0000313" key="4">
    <source>
        <dbReference type="Proteomes" id="UP000247152"/>
    </source>
</evidence>
<dbReference type="AlphaFoldDB" id="A0A317U3U1"/>
<dbReference type="PROSITE" id="PS51257">
    <property type="entry name" value="PROKAR_LIPOPROTEIN"/>
    <property type="match status" value="1"/>
</dbReference>
<dbReference type="OrthoDB" id="5651224at2"/>
<proteinExistence type="predicted"/>
<dbReference type="Proteomes" id="UP000287374">
    <property type="component" value="Unassembled WGS sequence"/>
</dbReference>
<keyword evidence="5" id="KW-1185">Reference proteome</keyword>